<comment type="caution">
    <text evidence="1">The sequence shown here is derived from an EMBL/GenBank/DDBJ whole genome shotgun (WGS) entry which is preliminary data.</text>
</comment>
<keyword evidence="2" id="KW-1185">Reference proteome</keyword>
<dbReference type="Proteomes" id="UP000598820">
    <property type="component" value="Unassembled WGS sequence"/>
</dbReference>
<reference evidence="1" key="1">
    <citation type="submission" date="2020-09" db="EMBL/GenBank/DDBJ databases">
        <authorList>
            <person name="Kim M.K."/>
        </authorList>
    </citation>
    <scope>NUCLEOTIDE SEQUENCE</scope>
    <source>
        <strain evidence="1">BT702</strain>
    </source>
</reference>
<dbReference type="EMBL" id="JACWZY010000053">
    <property type="protein sequence ID" value="MBD2705344.1"/>
    <property type="molecule type" value="Genomic_DNA"/>
</dbReference>
<proteinExistence type="predicted"/>
<evidence type="ECO:0000313" key="2">
    <source>
        <dbReference type="Proteomes" id="UP000598820"/>
    </source>
</evidence>
<dbReference type="RefSeq" id="WP_190892652.1">
    <property type="nucleotide sequence ID" value="NZ_JACWZY010000053.1"/>
</dbReference>
<accession>A0A927AVU7</accession>
<organism evidence="1 2">
    <name type="scientific">Spirosoma profusum</name>
    <dbReference type="NCBI Taxonomy" id="2771354"/>
    <lineage>
        <taxon>Bacteria</taxon>
        <taxon>Pseudomonadati</taxon>
        <taxon>Bacteroidota</taxon>
        <taxon>Cytophagia</taxon>
        <taxon>Cytophagales</taxon>
        <taxon>Cytophagaceae</taxon>
        <taxon>Spirosoma</taxon>
    </lineage>
</organism>
<evidence type="ECO:0000313" key="1">
    <source>
        <dbReference type="EMBL" id="MBD2705344.1"/>
    </source>
</evidence>
<dbReference type="AlphaFoldDB" id="A0A927AVU7"/>
<gene>
    <name evidence="1" type="ORF">IC229_32310</name>
</gene>
<sequence>MQVVAAQVEVATVIQFALSLGLGLTITDDGIGRYRAAELKSKSATRHKSFGMKVTSERIQLINQLYQSHTRVQVHDLADQQGKAAGTEVVITIPI</sequence>
<protein>
    <recommendedName>
        <fullName evidence="3">Histidine kinase</fullName>
    </recommendedName>
</protein>
<evidence type="ECO:0008006" key="3">
    <source>
        <dbReference type="Google" id="ProtNLM"/>
    </source>
</evidence>
<name>A0A927AVU7_9BACT</name>